<dbReference type="InterPro" id="IPR001356">
    <property type="entry name" value="HD"/>
</dbReference>
<evidence type="ECO:0000256" key="2">
    <source>
        <dbReference type="PROSITE-ProRule" id="PRU00108"/>
    </source>
</evidence>
<feature type="region of interest" description="Disordered" evidence="3">
    <location>
        <begin position="112"/>
        <end position="160"/>
    </location>
</feature>
<accession>A0AAV7X3E2</accession>
<gene>
    <name evidence="5" type="ORF">ONE63_004824</name>
</gene>
<dbReference type="GO" id="GO:0003677">
    <property type="term" value="F:DNA binding"/>
    <property type="evidence" value="ECO:0007669"/>
    <property type="project" value="UniProtKB-UniRule"/>
</dbReference>
<dbReference type="SUPFAM" id="SSF46689">
    <property type="entry name" value="Homeodomain-like"/>
    <property type="match status" value="1"/>
</dbReference>
<comment type="caution">
    <text evidence="5">The sequence shown here is derived from an EMBL/GenBank/DDBJ whole genome shotgun (WGS) entry which is preliminary data.</text>
</comment>
<dbReference type="Proteomes" id="UP001075354">
    <property type="component" value="Chromosome 16"/>
</dbReference>
<organism evidence="5 6">
    <name type="scientific">Megalurothrips usitatus</name>
    <name type="common">bean blossom thrips</name>
    <dbReference type="NCBI Taxonomy" id="439358"/>
    <lineage>
        <taxon>Eukaryota</taxon>
        <taxon>Metazoa</taxon>
        <taxon>Ecdysozoa</taxon>
        <taxon>Arthropoda</taxon>
        <taxon>Hexapoda</taxon>
        <taxon>Insecta</taxon>
        <taxon>Pterygota</taxon>
        <taxon>Neoptera</taxon>
        <taxon>Paraneoptera</taxon>
        <taxon>Thysanoptera</taxon>
        <taxon>Terebrantia</taxon>
        <taxon>Thripoidea</taxon>
        <taxon>Thripidae</taxon>
        <taxon>Megalurothrips</taxon>
    </lineage>
</organism>
<keyword evidence="2" id="KW-0238">DNA-binding</keyword>
<dbReference type="CDD" id="cd00086">
    <property type="entry name" value="homeodomain"/>
    <property type="match status" value="1"/>
</dbReference>
<feature type="DNA-binding region" description="Homeobox" evidence="2">
    <location>
        <begin position="9"/>
        <end position="23"/>
    </location>
</feature>
<protein>
    <recommendedName>
        <fullName evidence="4">Homeobox domain-containing protein</fullName>
    </recommendedName>
</protein>
<evidence type="ECO:0000256" key="3">
    <source>
        <dbReference type="SAM" id="MobiDB-lite"/>
    </source>
</evidence>
<evidence type="ECO:0000313" key="5">
    <source>
        <dbReference type="EMBL" id="KAJ1519545.1"/>
    </source>
</evidence>
<reference evidence="5" key="1">
    <citation type="submission" date="2022-12" db="EMBL/GenBank/DDBJ databases">
        <title>Chromosome-level genome assembly of the bean flower thrips Megalurothrips usitatus.</title>
        <authorList>
            <person name="Ma L."/>
            <person name="Liu Q."/>
            <person name="Li H."/>
            <person name="Cai W."/>
        </authorList>
    </citation>
    <scope>NUCLEOTIDE SEQUENCE</scope>
    <source>
        <strain evidence="5">Cailab_2022a</strain>
    </source>
</reference>
<comment type="subcellular location">
    <subcellularLocation>
        <location evidence="1 2">Nucleus</location>
    </subcellularLocation>
</comment>
<dbReference type="PROSITE" id="PS50071">
    <property type="entry name" value="HOMEOBOX_2"/>
    <property type="match status" value="1"/>
</dbReference>
<name>A0AAV7X3E2_9NEOP</name>
<keyword evidence="6" id="KW-1185">Reference proteome</keyword>
<proteinExistence type="predicted"/>
<evidence type="ECO:0000313" key="6">
    <source>
        <dbReference type="Proteomes" id="UP001075354"/>
    </source>
</evidence>
<sequence length="160" mass="17774">MWFLLLQIKIWFQNRRTKWKRKYTSDLELLAQQYCSQLGVTAARPMFLGDRLWFFNYPNGVCSVPGVAAPVPPPAMGSSMGSSMGTAMGTAMGAPHLPAVLPHHLAARPPLYPQHPLALHPLPHPHPHHPHPQQQQPLISPGDPRLSPGDPRLSPTMPRQ</sequence>
<dbReference type="Gene3D" id="1.10.10.60">
    <property type="entry name" value="Homeodomain-like"/>
    <property type="match status" value="1"/>
</dbReference>
<dbReference type="AlphaFoldDB" id="A0AAV7X3E2"/>
<dbReference type="GO" id="GO:0005634">
    <property type="term" value="C:nucleus"/>
    <property type="evidence" value="ECO:0007669"/>
    <property type="project" value="UniProtKB-SubCell"/>
</dbReference>
<keyword evidence="2" id="KW-0371">Homeobox</keyword>
<dbReference type="EMBL" id="JAPTSV010000016">
    <property type="protein sequence ID" value="KAJ1519545.1"/>
    <property type="molecule type" value="Genomic_DNA"/>
</dbReference>
<keyword evidence="2" id="KW-0539">Nucleus</keyword>
<dbReference type="InterPro" id="IPR009057">
    <property type="entry name" value="Homeodomain-like_sf"/>
</dbReference>
<evidence type="ECO:0000256" key="1">
    <source>
        <dbReference type="ARBA" id="ARBA00004123"/>
    </source>
</evidence>
<evidence type="ECO:0000259" key="4">
    <source>
        <dbReference type="PROSITE" id="PS50071"/>
    </source>
</evidence>
<feature type="domain" description="Homeobox" evidence="4">
    <location>
        <begin position="7"/>
        <end position="22"/>
    </location>
</feature>